<keyword evidence="2" id="KW-1185">Reference proteome</keyword>
<dbReference type="Proteomes" id="UP001221142">
    <property type="component" value="Unassembled WGS sequence"/>
</dbReference>
<dbReference type="AlphaFoldDB" id="A0AAD7FZK0"/>
<accession>A0AAD7FZK0</accession>
<name>A0AAD7FZK0_9AGAR</name>
<dbReference type="EMBL" id="JARKIF010000001">
    <property type="protein sequence ID" value="KAJ7651178.1"/>
    <property type="molecule type" value="Genomic_DNA"/>
</dbReference>
<evidence type="ECO:0000313" key="2">
    <source>
        <dbReference type="Proteomes" id="UP001221142"/>
    </source>
</evidence>
<organism evidence="1 2">
    <name type="scientific">Roridomyces roridus</name>
    <dbReference type="NCBI Taxonomy" id="1738132"/>
    <lineage>
        <taxon>Eukaryota</taxon>
        <taxon>Fungi</taxon>
        <taxon>Dikarya</taxon>
        <taxon>Basidiomycota</taxon>
        <taxon>Agaricomycotina</taxon>
        <taxon>Agaricomycetes</taxon>
        <taxon>Agaricomycetidae</taxon>
        <taxon>Agaricales</taxon>
        <taxon>Marasmiineae</taxon>
        <taxon>Mycenaceae</taxon>
        <taxon>Roridomyces</taxon>
    </lineage>
</organism>
<gene>
    <name evidence="1" type="ORF">FB45DRAFT_32119</name>
</gene>
<feature type="non-terminal residue" evidence="1">
    <location>
        <position position="1"/>
    </location>
</feature>
<reference evidence="1" key="1">
    <citation type="submission" date="2023-03" db="EMBL/GenBank/DDBJ databases">
        <title>Massive genome expansion in bonnet fungi (Mycena s.s.) driven by repeated elements and novel gene families across ecological guilds.</title>
        <authorList>
            <consortium name="Lawrence Berkeley National Laboratory"/>
            <person name="Harder C.B."/>
            <person name="Miyauchi S."/>
            <person name="Viragh M."/>
            <person name="Kuo A."/>
            <person name="Thoen E."/>
            <person name="Andreopoulos B."/>
            <person name="Lu D."/>
            <person name="Skrede I."/>
            <person name="Drula E."/>
            <person name="Henrissat B."/>
            <person name="Morin E."/>
            <person name="Kohler A."/>
            <person name="Barry K."/>
            <person name="LaButti K."/>
            <person name="Morin E."/>
            <person name="Salamov A."/>
            <person name="Lipzen A."/>
            <person name="Mereny Z."/>
            <person name="Hegedus B."/>
            <person name="Baldrian P."/>
            <person name="Stursova M."/>
            <person name="Weitz H."/>
            <person name="Taylor A."/>
            <person name="Grigoriev I.V."/>
            <person name="Nagy L.G."/>
            <person name="Martin F."/>
            <person name="Kauserud H."/>
        </authorList>
    </citation>
    <scope>NUCLEOTIDE SEQUENCE</scope>
    <source>
        <strain evidence="1">9284</strain>
    </source>
</reference>
<comment type="caution">
    <text evidence="1">The sequence shown here is derived from an EMBL/GenBank/DDBJ whole genome shotgun (WGS) entry which is preliminary data.</text>
</comment>
<protein>
    <submittedName>
        <fullName evidence="1">Uncharacterized protein</fullName>
    </submittedName>
</protein>
<sequence length="142" mass="15621">MKTLTDGSDLVKAFKGLPRSTRTPSGKVANIWHFDLRYIHLSPPSHVLFLFQPGSSFVHQELIPCDKNPGESGIIFSPENAKAAAPELAKALMHAFVDGLGNKQMMGDRAPPPYAPWKLSTESRDIAKMVGESRRRPGAMHD</sequence>
<proteinExistence type="predicted"/>
<evidence type="ECO:0000313" key="1">
    <source>
        <dbReference type="EMBL" id="KAJ7651178.1"/>
    </source>
</evidence>